<evidence type="ECO:0000256" key="2">
    <source>
        <dbReference type="ARBA" id="ARBA00022884"/>
    </source>
</evidence>
<feature type="compositionally biased region" description="Basic and acidic residues" evidence="5">
    <location>
        <begin position="843"/>
        <end position="857"/>
    </location>
</feature>
<dbReference type="PROSITE" id="PS50102">
    <property type="entry name" value="RRM"/>
    <property type="match status" value="1"/>
</dbReference>
<dbReference type="GO" id="GO:0003723">
    <property type="term" value="F:RNA binding"/>
    <property type="evidence" value="ECO:0007669"/>
    <property type="project" value="UniProtKB-UniRule"/>
</dbReference>
<feature type="compositionally biased region" description="Basic residues" evidence="5">
    <location>
        <begin position="409"/>
        <end position="418"/>
    </location>
</feature>
<keyword evidence="3" id="KW-0539">Nucleus</keyword>
<sequence>MPVSDGVKLNDLKVIDLKNELQKRNLDRTGVKSVLLERLQNALKEEGHDPLSFIFTPAASSPEKPTSKRRSCAVVDEIIEKTNSTETADADSSKANDGVDTKEDFEKEPETELKVPDPEPINDPDEGDKDSNEATIDEEGEKPSDEEKVPDPEPISEPEKVLGDSTVETTEGEGEKSLDEEVPDAEPITYHGDSNEAAIEEEGNLPDKECENGDSQNIEVKSSAAAVSPKKDSAQQPQDEAAESKDDGVEKKTDSQLSDKQDEGAEKKDEDSDAQIVEGQEDNKDASKEKENDPKEKSTSDASKEKPKDDAEDRSLWVKNLRTDTPAMELKTLFSKYGKVVRAKVVIDTRRAHPKCYGYVTMSTVEEAESIAKQHSCLKLSDQYVVQYVIVKKAVNNPLNPPSSPKTWKPTRRGLKRKGTPESRSNSTPRKRSTSSDRRSGRKVGSSSRSRDRDEDPSLPTSIRKTWTPARRGGQKRKRREATSDSSPSVSREREKVDHRSAKKKDDRKKKDAEPPKKKSVTETVPTEKVEKQKEVLVTIVKEEKMANETIPTIKKEYEKLLPPGIDEEELDSSEPPVPGTEEVLICIKKEKVEPSPKKEHQKKVKEDGHKKEKEDGHKKEKVSDRKKEKEGGSKKKEEGGWYHSRKEKDRRERERGTSKHSSRSRRSNSGGSSKRGRDRSREPRDPSSRIQLEMKKLERMVREEERKRAMERERAIYRIQEVDLLILKREQEKLKYEREKIEREKAELLKLERVRQALERERLIREKEEINRQKIKLQLERESVRMVSPDIVISYDSRKRARSPRSPPRSHTDRRYESSSSSSGNFRLGSYMSPSPPKTFRHKEERRQVEDTSHSRYVIAEHKEVFMGKQIPVLLGNSTSGSRNKKTDWKTDVVNRQPHDDKPSWLGRPKPIDQPNNQCIKPQSVNQSLQSVNQSLQSVNQSFQSVNQRPHNVNNQYRSFTNVINVDRTVHIMPPQTSVNNSSGGSSMANNIYYNNLHHIQTIPSHMITPMNLPPTGYSMVTRKF</sequence>
<feature type="compositionally biased region" description="Basic and acidic residues" evidence="5">
    <location>
        <begin position="588"/>
        <end position="658"/>
    </location>
</feature>
<gene>
    <name evidence="8" type="ORF">LSTR_LSTR007412</name>
</gene>
<comment type="subcellular location">
    <subcellularLocation>
        <location evidence="1">Nucleus</location>
    </subcellularLocation>
</comment>
<dbReference type="SUPFAM" id="SSF54928">
    <property type="entry name" value="RNA-binding domain, RBD"/>
    <property type="match status" value="1"/>
</dbReference>
<feature type="domain" description="SAP" evidence="7">
    <location>
        <begin position="9"/>
        <end position="43"/>
    </location>
</feature>
<dbReference type="SMART" id="SM00360">
    <property type="entry name" value="RRM"/>
    <property type="match status" value="1"/>
</dbReference>
<dbReference type="GO" id="GO:0006357">
    <property type="term" value="P:regulation of transcription by RNA polymerase II"/>
    <property type="evidence" value="ECO:0007669"/>
    <property type="project" value="TreeGrafter"/>
</dbReference>
<dbReference type="SUPFAM" id="SSF68906">
    <property type="entry name" value="SAP domain"/>
    <property type="match status" value="1"/>
</dbReference>
<feature type="region of interest" description="Disordered" evidence="5">
    <location>
        <begin position="796"/>
        <end position="857"/>
    </location>
</feature>
<dbReference type="InterPro" id="IPR000504">
    <property type="entry name" value="RRM_dom"/>
</dbReference>
<dbReference type="SMART" id="SM00513">
    <property type="entry name" value="SAP"/>
    <property type="match status" value="1"/>
</dbReference>
<feature type="compositionally biased region" description="Basic and acidic residues" evidence="5">
    <location>
        <begin position="242"/>
        <end position="270"/>
    </location>
</feature>
<organism evidence="8 9">
    <name type="scientific">Laodelphax striatellus</name>
    <name type="common">Small brown planthopper</name>
    <name type="synonym">Delphax striatella</name>
    <dbReference type="NCBI Taxonomy" id="195883"/>
    <lineage>
        <taxon>Eukaryota</taxon>
        <taxon>Metazoa</taxon>
        <taxon>Ecdysozoa</taxon>
        <taxon>Arthropoda</taxon>
        <taxon>Hexapoda</taxon>
        <taxon>Insecta</taxon>
        <taxon>Pterygota</taxon>
        <taxon>Neoptera</taxon>
        <taxon>Paraneoptera</taxon>
        <taxon>Hemiptera</taxon>
        <taxon>Auchenorrhyncha</taxon>
        <taxon>Fulgoroidea</taxon>
        <taxon>Delphacidae</taxon>
        <taxon>Criomorphinae</taxon>
        <taxon>Laodelphax</taxon>
    </lineage>
</organism>
<feature type="compositionally biased region" description="Basic and acidic residues" evidence="5">
    <location>
        <begin position="509"/>
        <end position="533"/>
    </location>
</feature>
<dbReference type="PROSITE" id="PS50800">
    <property type="entry name" value="SAP"/>
    <property type="match status" value="1"/>
</dbReference>
<evidence type="ECO:0000256" key="4">
    <source>
        <dbReference type="PROSITE-ProRule" id="PRU00176"/>
    </source>
</evidence>
<dbReference type="InterPro" id="IPR003034">
    <property type="entry name" value="SAP_dom"/>
</dbReference>
<dbReference type="InterPro" id="IPR036361">
    <property type="entry name" value="SAP_dom_sf"/>
</dbReference>
<comment type="caution">
    <text evidence="8">The sequence shown here is derived from an EMBL/GenBank/DDBJ whole genome shotgun (WGS) entry which is preliminary data.</text>
</comment>
<dbReference type="SMR" id="A0A482XMW8"/>
<feature type="compositionally biased region" description="Basic and acidic residues" evidence="5">
    <location>
        <begin position="91"/>
        <end position="117"/>
    </location>
</feature>
<dbReference type="Gene3D" id="3.30.70.330">
    <property type="match status" value="1"/>
</dbReference>
<dbReference type="InParanoid" id="A0A482XMW8"/>
<reference evidence="8 9" key="1">
    <citation type="journal article" date="2017" name="Gigascience">
        <title>Genome sequence of the small brown planthopper, Laodelphax striatellus.</title>
        <authorList>
            <person name="Zhu J."/>
            <person name="Jiang F."/>
            <person name="Wang X."/>
            <person name="Yang P."/>
            <person name="Bao Y."/>
            <person name="Zhao W."/>
            <person name="Wang W."/>
            <person name="Lu H."/>
            <person name="Wang Q."/>
            <person name="Cui N."/>
            <person name="Li J."/>
            <person name="Chen X."/>
            <person name="Luo L."/>
            <person name="Yu J."/>
            <person name="Kang L."/>
            <person name="Cui F."/>
        </authorList>
    </citation>
    <scope>NUCLEOTIDE SEQUENCE [LARGE SCALE GENOMIC DNA]</scope>
    <source>
        <strain evidence="8">Lst14</strain>
    </source>
</reference>
<feature type="compositionally biased region" description="Basic and acidic residues" evidence="5">
    <location>
        <begin position="680"/>
        <end position="693"/>
    </location>
</feature>
<dbReference type="PANTHER" id="PTHR15683">
    <property type="entry name" value="SCAFFOLD ATTACHMENT FACTOR B-RELATED"/>
    <property type="match status" value="1"/>
</dbReference>
<evidence type="ECO:0000256" key="3">
    <source>
        <dbReference type="ARBA" id="ARBA00023242"/>
    </source>
</evidence>
<evidence type="ECO:0000313" key="9">
    <source>
        <dbReference type="Proteomes" id="UP000291343"/>
    </source>
</evidence>
<evidence type="ECO:0000313" key="8">
    <source>
        <dbReference type="EMBL" id="RZF47485.1"/>
    </source>
</evidence>
<dbReference type="AlphaFoldDB" id="A0A482XMW8"/>
<feature type="region of interest" description="Disordered" evidence="5">
    <location>
        <begin position="396"/>
        <end position="533"/>
    </location>
</feature>
<evidence type="ECO:0000256" key="1">
    <source>
        <dbReference type="ARBA" id="ARBA00004123"/>
    </source>
</evidence>
<dbReference type="InterPro" id="IPR051738">
    <property type="entry name" value="SAF_Modulators"/>
</dbReference>
<dbReference type="PANTHER" id="PTHR15683:SF8">
    <property type="entry name" value="SCAFFOLD ATTACHMENT FACTOR B, ISOFORM B"/>
    <property type="match status" value="1"/>
</dbReference>
<feature type="domain" description="RRM" evidence="6">
    <location>
        <begin position="314"/>
        <end position="396"/>
    </location>
</feature>
<dbReference type="STRING" id="195883.A0A482XMW8"/>
<dbReference type="GO" id="GO:0050684">
    <property type="term" value="P:regulation of mRNA processing"/>
    <property type="evidence" value="ECO:0007669"/>
    <property type="project" value="TreeGrafter"/>
</dbReference>
<feature type="region of interest" description="Disordered" evidence="5">
    <location>
        <begin position="80"/>
        <end position="317"/>
    </location>
</feature>
<name>A0A482XMW8_LAOST</name>
<evidence type="ECO:0000256" key="5">
    <source>
        <dbReference type="SAM" id="MobiDB-lite"/>
    </source>
</evidence>
<keyword evidence="2 4" id="KW-0694">RNA-binding</keyword>
<feature type="compositionally biased region" description="Basic and acidic residues" evidence="5">
    <location>
        <begin position="491"/>
        <end position="500"/>
    </location>
</feature>
<dbReference type="Pfam" id="PF02037">
    <property type="entry name" value="SAP"/>
    <property type="match status" value="1"/>
</dbReference>
<dbReference type="GO" id="GO:0005634">
    <property type="term" value="C:nucleus"/>
    <property type="evidence" value="ECO:0007669"/>
    <property type="project" value="UniProtKB-SubCell"/>
</dbReference>
<dbReference type="InterPro" id="IPR012677">
    <property type="entry name" value="Nucleotide-bd_a/b_plait_sf"/>
</dbReference>
<proteinExistence type="predicted"/>
<feature type="region of interest" description="Disordered" evidence="5">
    <location>
        <begin position="565"/>
        <end position="693"/>
    </location>
</feature>
<dbReference type="EMBL" id="QKKF02004189">
    <property type="protein sequence ID" value="RZF47485.1"/>
    <property type="molecule type" value="Genomic_DNA"/>
</dbReference>
<evidence type="ECO:0000259" key="7">
    <source>
        <dbReference type="PROSITE" id="PS50800"/>
    </source>
</evidence>
<keyword evidence="9" id="KW-1185">Reference proteome</keyword>
<dbReference type="Pfam" id="PF00076">
    <property type="entry name" value="RRM_1"/>
    <property type="match status" value="1"/>
</dbReference>
<dbReference type="OrthoDB" id="6159259at2759"/>
<evidence type="ECO:0008006" key="10">
    <source>
        <dbReference type="Google" id="ProtNLM"/>
    </source>
</evidence>
<dbReference type="GO" id="GO:0043565">
    <property type="term" value="F:sequence-specific DNA binding"/>
    <property type="evidence" value="ECO:0007669"/>
    <property type="project" value="TreeGrafter"/>
</dbReference>
<evidence type="ECO:0000259" key="6">
    <source>
        <dbReference type="PROSITE" id="PS50102"/>
    </source>
</evidence>
<feature type="compositionally biased region" description="Basic and acidic residues" evidence="5">
    <location>
        <begin position="141"/>
        <end position="162"/>
    </location>
</feature>
<dbReference type="InterPro" id="IPR035979">
    <property type="entry name" value="RBD_domain_sf"/>
</dbReference>
<dbReference type="Gene3D" id="1.10.720.30">
    <property type="entry name" value="SAP domain"/>
    <property type="match status" value="1"/>
</dbReference>
<accession>A0A482XMW8</accession>
<protein>
    <recommendedName>
        <fullName evidence="10">SAFB-like transcription modulator</fullName>
    </recommendedName>
</protein>
<feature type="compositionally biased region" description="Basic and acidic residues" evidence="5">
    <location>
        <begin position="281"/>
        <end position="316"/>
    </location>
</feature>
<dbReference type="Proteomes" id="UP000291343">
    <property type="component" value="Unassembled WGS sequence"/>
</dbReference>